<dbReference type="AlphaFoldDB" id="A0A4Q1KLP9"/>
<dbReference type="Gene3D" id="1.10.3230.30">
    <property type="entry name" value="Phage gp6-like head-tail connector protein"/>
    <property type="match status" value="1"/>
</dbReference>
<dbReference type="CDD" id="cd08054">
    <property type="entry name" value="gp6"/>
    <property type="match status" value="1"/>
</dbReference>
<dbReference type="OrthoDB" id="8478788at2"/>
<dbReference type="EMBL" id="SBKP01000002">
    <property type="protein sequence ID" value="RXR30340.1"/>
    <property type="molecule type" value="Genomic_DNA"/>
</dbReference>
<proteinExistence type="predicted"/>
<dbReference type="InterPro" id="IPR011738">
    <property type="entry name" value="Phage_CHP"/>
</dbReference>
<dbReference type="Proteomes" id="UP000290958">
    <property type="component" value="Unassembled WGS sequence"/>
</dbReference>
<evidence type="ECO:0000313" key="1">
    <source>
        <dbReference type="EMBL" id="RXR30340.1"/>
    </source>
</evidence>
<protein>
    <recommendedName>
        <fullName evidence="3">Phage gp6-like head-tail connector protein</fullName>
    </recommendedName>
</protein>
<name>A0A4Q1KLP9_9SPHN</name>
<gene>
    <name evidence="1" type="ORF">EQG66_03135</name>
</gene>
<dbReference type="NCBIfam" id="TIGR02215">
    <property type="entry name" value="phage_chp_gp8"/>
    <property type="match status" value="1"/>
</dbReference>
<sequence length="180" mass="19096">MTVTMSAVAQGTIDAGLAETKAWLRIETATDDGAIGALVRSAIGMAEDFCAQAMFARAGVERLALSSEWTRLRACPVSAISGARAIAADGTASTLAVGTYAIDITGDGDGWVRVSQSRAETRLEVDLVAGIAADWPSLPDSLRQGIVRLAAHLFTERESSEPPPAIVTALWRPWRRMRIA</sequence>
<reference evidence="2" key="1">
    <citation type="submission" date="2019-01" db="EMBL/GenBank/DDBJ databases">
        <title>Cytophagaceae bacterium strain CAR-16.</title>
        <authorList>
            <person name="Chen W.-M."/>
        </authorList>
    </citation>
    <scope>NUCLEOTIDE SEQUENCE [LARGE SCALE GENOMIC DNA]</scope>
    <source>
        <strain evidence="2">CHR27</strain>
    </source>
</reference>
<organism evidence="1 2">
    <name type="scientific">Sphingobium fluviale</name>
    <dbReference type="NCBI Taxonomy" id="2506423"/>
    <lineage>
        <taxon>Bacteria</taxon>
        <taxon>Pseudomonadati</taxon>
        <taxon>Pseudomonadota</taxon>
        <taxon>Alphaproteobacteria</taxon>
        <taxon>Sphingomonadales</taxon>
        <taxon>Sphingomonadaceae</taxon>
        <taxon>Sphingobium</taxon>
    </lineage>
</organism>
<accession>A0A4Q1KLP9</accession>
<comment type="caution">
    <text evidence="1">The sequence shown here is derived from an EMBL/GenBank/DDBJ whole genome shotgun (WGS) entry which is preliminary data.</text>
</comment>
<evidence type="ECO:0008006" key="3">
    <source>
        <dbReference type="Google" id="ProtNLM"/>
    </source>
</evidence>
<evidence type="ECO:0000313" key="2">
    <source>
        <dbReference type="Proteomes" id="UP000290958"/>
    </source>
</evidence>
<keyword evidence="2" id="KW-1185">Reference proteome</keyword>
<dbReference type="RefSeq" id="WP_129403090.1">
    <property type="nucleotide sequence ID" value="NZ_SBKP01000002.1"/>
</dbReference>